<gene>
    <name evidence="2" type="ORF">PGLA_07015</name>
</gene>
<protein>
    <recommendedName>
        <fullName evidence="4">DUF4064 domain-containing protein</fullName>
    </recommendedName>
</protein>
<reference evidence="2 3" key="1">
    <citation type="submission" date="2016-03" db="EMBL/GenBank/DDBJ databases">
        <title>Draft genome sequence of Paenibacillus glacialis DSM 22343.</title>
        <authorList>
            <person name="Shin S.-K."/>
            <person name="Yi H."/>
        </authorList>
    </citation>
    <scope>NUCLEOTIDE SEQUENCE [LARGE SCALE GENOMIC DNA]</scope>
    <source>
        <strain evidence="2 3">DSM 22343</strain>
    </source>
</reference>
<evidence type="ECO:0000256" key="1">
    <source>
        <dbReference type="SAM" id="Phobius"/>
    </source>
</evidence>
<keyword evidence="1" id="KW-0472">Membrane</keyword>
<sequence length="119" mass="13850">MRIWKYSGMYMIVTGIIHNVVGLLMGWEVLSLMAQDGWVNSVNNEPDRNAIFWFLSMGFFWMITGYVFHKYLKKSDHALPDILGWYLLLFAIVGCTLMPVSGIWLFFPQAIIILVKRNK</sequence>
<feature type="transmembrane region" description="Helical" evidence="1">
    <location>
        <begin position="9"/>
        <end position="30"/>
    </location>
</feature>
<dbReference type="EMBL" id="LVJH01000007">
    <property type="protein sequence ID" value="OAB44399.1"/>
    <property type="molecule type" value="Genomic_DNA"/>
</dbReference>
<dbReference type="Proteomes" id="UP000076967">
    <property type="component" value="Unassembled WGS sequence"/>
</dbReference>
<evidence type="ECO:0008006" key="4">
    <source>
        <dbReference type="Google" id="ProtNLM"/>
    </source>
</evidence>
<dbReference type="STRING" id="494026.PGLA_07015"/>
<dbReference type="AlphaFoldDB" id="A0A168M9E6"/>
<dbReference type="RefSeq" id="WP_068530762.1">
    <property type="nucleotide sequence ID" value="NZ_LVJH01000007.1"/>
</dbReference>
<proteinExistence type="predicted"/>
<accession>A0A168M9E6</accession>
<keyword evidence="1" id="KW-0812">Transmembrane</keyword>
<evidence type="ECO:0000313" key="3">
    <source>
        <dbReference type="Proteomes" id="UP000076967"/>
    </source>
</evidence>
<dbReference type="OrthoDB" id="1034758at2"/>
<name>A0A168M9E6_9BACL</name>
<keyword evidence="3" id="KW-1185">Reference proteome</keyword>
<dbReference type="InterPro" id="IPR045590">
    <property type="entry name" value="DUF6463"/>
</dbReference>
<feature type="transmembrane region" description="Helical" evidence="1">
    <location>
        <begin position="50"/>
        <end position="72"/>
    </location>
</feature>
<comment type="caution">
    <text evidence="2">The sequence shown here is derived from an EMBL/GenBank/DDBJ whole genome shotgun (WGS) entry which is preliminary data.</text>
</comment>
<feature type="transmembrane region" description="Helical" evidence="1">
    <location>
        <begin position="84"/>
        <end position="107"/>
    </location>
</feature>
<keyword evidence="1" id="KW-1133">Transmembrane helix</keyword>
<evidence type="ECO:0000313" key="2">
    <source>
        <dbReference type="EMBL" id="OAB44399.1"/>
    </source>
</evidence>
<organism evidence="2 3">
    <name type="scientific">Paenibacillus glacialis</name>
    <dbReference type="NCBI Taxonomy" id="494026"/>
    <lineage>
        <taxon>Bacteria</taxon>
        <taxon>Bacillati</taxon>
        <taxon>Bacillota</taxon>
        <taxon>Bacilli</taxon>
        <taxon>Bacillales</taxon>
        <taxon>Paenibacillaceae</taxon>
        <taxon>Paenibacillus</taxon>
    </lineage>
</organism>
<dbReference type="Pfam" id="PF20064">
    <property type="entry name" value="DUF6463"/>
    <property type="match status" value="1"/>
</dbReference>